<dbReference type="EMBL" id="FOBB01000001">
    <property type="protein sequence ID" value="SEL05881.1"/>
    <property type="molecule type" value="Genomic_DNA"/>
</dbReference>
<dbReference type="RefSeq" id="WP_089907951.1">
    <property type="nucleotide sequence ID" value="NZ_FOBB01000001.1"/>
</dbReference>
<organism evidence="2 3">
    <name type="scientific">Chitinophaga rupis</name>
    <dbReference type="NCBI Taxonomy" id="573321"/>
    <lineage>
        <taxon>Bacteria</taxon>
        <taxon>Pseudomonadati</taxon>
        <taxon>Bacteroidota</taxon>
        <taxon>Chitinophagia</taxon>
        <taxon>Chitinophagales</taxon>
        <taxon>Chitinophagaceae</taxon>
        <taxon>Chitinophaga</taxon>
    </lineage>
</organism>
<dbReference type="STRING" id="573321.SAMN04488505_1011396"/>
<name>A0A1H7M420_9BACT</name>
<feature type="domain" description="KTSC" evidence="1">
    <location>
        <begin position="3"/>
        <end position="59"/>
    </location>
</feature>
<dbReference type="Pfam" id="PF13619">
    <property type="entry name" value="KTSC"/>
    <property type="match status" value="1"/>
</dbReference>
<protein>
    <submittedName>
        <fullName evidence="2">KTSC domain-containing protein</fullName>
    </submittedName>
</protein>
<dbReference type="OrthoDB" id="8450910at2"/>
<keyword evidence="3" id="KW-1185">Reference proteome</keyword>
<accession>A0A1H7M420</accession>
<evidence type="ECO:0000313" key="3">
    <source>
        <dbReference type="Proteomes" id="UP000198984"/>
    </source>
</evidence>
<proteinExistence type="predicted"/>
<evidence type="ECO:0000313" key="2">
    <source>
        <dbReference type="EMBL" id="SEL05881.1"/>
    </source>
</evidence>
<dbReference type="Proteomes" id="UP000198984">
    <property type="component" value="Unassembled WGS sequence"/>
</dbReference>
<dbReference type="InterPro" id="IPR025309">
    <property type="entry name" value="KTSC_dom"/>
</dbReference>
<sequence length="66" mass="7507">MPSTVVATMKYNADKATLRVVFVSGMVYDYLGVPPEEYEAMRTSGSKGKYLNEHIKKHYEYVKVKG</sequence>
<reference evidence="2 3" key="1">
    <citation type="submission" date="2016-10" db="EMBL/GenBank/DDBJ databases">
        <authorList>
            <person name="de Groot N.N."/>
        </authorList>
    </citation>
    <scope>NUCLEOTIDE SEQUENCE [LARGE SCALE GENOMIC DNA]</scope>
    <source>
        <strain evidence="2 3">DSM 21039</strain>
    </source>
</reference>
<dbReference type="AlphaFoldDB" id="A0A1H7M420"/>
<evidence type="ECO:0000259" key="1">
    <source>
        <dbReference type="Pfam" id="PF13619"/>
    </source>
</evidence>
<gene>
    <name evidence="2" type="ORF">SAMN04488505_1011396</name>
</gene>